<dbReference type="OrthoDB" id="1027298at2"/>
<keyword evidence="8" id="KW-1185">Reference proteome</keyword>
<dbReference type="InterPro" id="IPR014284">
    <property type="entry name" value="RNA_pol_sigma-70_dom"/>
</dbReference>
<dbReference type="RefSeq" id="WP_119606483.1">
    <property type="nucleotide sequence ID" value="NZ_QXFH01000063.1"/>
</dbReference>
<dbReference type="InterPro" id="IPR039425">
    <property type="entry name" value="RNA_pol_sigma-70-like"/>
</dbReference>
<evidence type="ECO:0000256" key="4">
    <source>
        <dbReference type="ARBA" id="ARBA00023163"/>
    </source>
</evidence>
<dbReference type="Pfam" id="PF04542">
    <property type="entry name" value="Sigma70_r2"/>
    <property type="match status" value="1"/>
</dbReference>
<evidence type="ECO:0000313" key="7">
    <source>
        <dbReference type="EMBL" id="RIV36530.1"/>
    </source>
</evidence>
<evidence type="ECO:0000259" key="5">
    <source>
        <dbReference type="Pfam" id="PF04542"/>
    </source>
</evidence>
<dbReference type="GO" id="GO:0003677">
    <property type="term" value="F:DNA binding"/>
    <property type="evidence" value="ECO:0007669"/>
    <property type="project" value="InterPro"/>
</dbReference>
<protein>
    <submittedName>
        <fullName evidence="7">RNA polymerase sigma factor</fullName>
    </submittedName>
</protein>
<keyword evidence="4" id="KW-0804">Transcription</keyword>
<gene>
    <name evidence="7" type="ORF">D2V08_02225</name>
</gene>
<evidence type="ECO:0000259" key="6">
    <source>
        <dbReference type="Pfam" id="PF08281"/>
    </source>
</evidence>
<reference evidence="7 8" key="1">
    <citation type="submission" date="2018-08" db="EMBL/GenBank/DDBJ databases">
        <title>Proposal of Muricauda 72 sp.nov. and Muricauda NH166 sp.nov., isolated from seawater.</title>
        <authorList>
            <person name="Cheng H."/>
            <person name="Wu Y.-H."/>
            <person name="Guo L.-L."/>
            <person name="Xu X.-W."/>
        </authorList>
    </citation>
    <scope>NUCLEOTIDE SEQUENCE [LARGE SCALE GENOMIC DNA]</scope>
    <source>
        <strain evidence="7 8">KCTC 22173</strain>
    </source>
</reference>
<dbReference type="InterPro" id="IPR036388">
    <property type="entry name" value="WH-like_DNA-bd_sf"/>
</dbReference>
<proteinExistence type="inferred from homology"/>
<dbReference type="Proteomes" id="UP000266067">
    <property type="component" value="Unassembled WGS sequence"/>
</dbReference>
<dbReference type="InterPro" id="IPR007627">
    <property type="entry name" value="RNA_pol_sigma70_r2"/>
</dbReference>
<comment type="similarity">
    <text evidence="1">Belongs to the sigma-70 factor family. ECF subfamily.</text>
</comment>
<dbReference type="Gene3D" id="1.10.1740.10">
    <property type="match status" value="1"/>
</dbReference>
<name>A0A3A1NBM0_9FLAO</name>
<dbReference type="Pfam" id="PF08281">
    <property type="entry name" value="Sigma70_r4_2"/>
    <property type="match status" value="1"/>
</dbReference>
<dbReference type="Gene3D" id="1.10.10.10">
    <property type="entry name" value="Winged helix-like DNA-binding domain superfamily/Winged helix DNA-binding domain"/>
    <property type="match status" value="1"/>
</dbReference>
<dbReference type="InterPro" id="IPR013249">
    <property type="entry name" value="RNA_pol_sigma70_r4_t2"/>
</dbReference>
<keyword evidence="2" id="KW-0805">Transcription regulation</keyword>
<dbReference type="PANTHER" id="PTHR43133">
    <property type="entry name" value="RNA POLYMERASE ECF-TYPE SIGMA FACTO"/>
    <property type="match status" value="1"/>
</dbReference>
<organism evidence="7 8">
    <name type="scientific">Flagellimonas lutimaris</name>
    <dbReference type="NCBI Taxonomy" id="475082"/>
    <lineage>
        <taxon>Bacteria</taxon>
        <taxon>Pseudomonadati</taxon>
        <taxon>Bacteroidota</taxon>
        <taxon>Flavobacteriia</taxon>
        <taxon>Flavobacteriales</taxon>
        <taxon>Flavobacteriaceae</taxon>
        <taxon>Flagellimonas</taxon>
    </lineage>
</organism>
<evidence type="ECO:0000256" key="3">
    <source>
        <dbReference type="ARBA" id="ARBA00023082"/>
    </source>
</evidence>
<dbReference type="EMBL" id="QXFH01000063">
    <property type="protein sequence ID" value="RIV36530.1"/>
    <property type="molecule type" value="Genomic_DNA"/>
</dbReference>
<dbReference type="SUPFAM" id="SSF88659">
    <property type="entry name" value="Sigma3 and sigma4 domains of RNA polymerase sigma factors"/>
    <property type="match status" value="1"/>
</dbReference>
<evidence type="ECO:0000256" key="1">
    <source>
        <dbReference type="ARBA" id="ARBA00010641"/>
    </source>
</evidence>
<keyword evidence="3" id="KW-0731">Sigma factor</keyword>
<feature type="domain" description="RNA polymerase sigma-70 region 2" evidence="5">
    <location>
        <begin position="50"/>
        <end position="115"/>
    </location>
</feature>
<dbReference type="InterPro" id="IPR013324">
    <property type="entry name" value="RNA_pol_sigma_r3/r4-like"/>
</dbReference>
<dbReference type="GO" id="GO:0016987">
    <property type="term" value="F:sigma factor activity"/>
    <property type="evidence" value="ECO:0007669"/>
    <property type="project" value="UniProtKB-KW"/>
</dbReference>
<sequence>MTFLKNLFLILVSNPDKAFLETEDLYVHLSDEELVKQIVANNDPLLFGKLYDRYAKMVYNKCYGFAKSADEAEDLTQDVFLQLFIKLRTFKGKSKFSTWLYSFTYNFCVNYVNRDKQLKIRDQSVQVETSEHKLTEEVPDESLFEMKADKLKKCLEIISAEDKSILLLKYQDGASIKELVSLMDIGESAVKMRLKRAKERLLEIYNTLE</sequence>
<dbReference type="NCBIfam" id="TIGR02937">
    <property type="entry name" value="sigma70-ECF"/>
    <property type="match status" value="1"/>
</dbReference>
<evidence type="ECO:0000256" key="2">
    <source>
        <dbReference type="ARBA" id="ARBA00023015"/>
    </source>
</evidence>
<evidence type="ECO:0000313" key="8">
    <source>
        <dbReference type="Proteomes" id="UP000266067"/>
    </source>
</evidence>
<accession>A0A3A1NBM0</accession>
<dbReference type="GO" id="GO:0006352">
    <property type="term" value="P:DNA-templated transcription initiation"/>
    <property type="evidence" value="ECO:0007669"/>
    <property type="project" value="InterPro"/>
</dbReference>
<dbReference type="InterPro" id="IPR013325">
    <property type="entry name" value="RNA_pol_sigma_r2"/>
</dbReference>
<feature type="domain" description="RNA polymerase sigma factor 70 region 4 type 2" evidence="6">
    <location>
        <begin position="150"/>
        <end position="201"/>
    </location>
</feature>
<dbReference type="SUPFAM" id="SSF88946">
    <property type="entry name" value="Sigma2 domain of RNA polymerase sigma factors"/>
    <property type="match status" value="1"/>
</dbReference>
<dbReference type="AlphaFoldDB" id="A0A3A1NBM0"/>
<comment type="caution">
    <text evidence="7">The sequence shown here is derived from an EMBL/GenBank/DDBJ whole genome shotgun (WGS) entry which is preliminary data.</text>
</comment>
<dbReference type="PANTHER" id="PTHR43133:SF51">
    <property type="entry name" value="RNA POLYMERASE SIGMA FACTOR"/>
    <property type="match status" value="1"/>
</dbReference>